<evidence type="ECO:0000313" key="3">
    <source>
        <dbReference type="Proteomes" id="UP001054821"/>
    </source>
</evidence>
<feature type="region of interest" description="Disordered" evidence="1">
    <location>
        <begin position="1"/>
        <end position="27"/>
    </location>
</feature>
<evidence type="ECO:0000256" key="1">
    <source>
        <dbReference type="SAM" id="MobiDB-lite"/>
    </source>
</evidence>
<protein>
    <submittedName>
        <fullName evidence="2">Uncharacterized protein</fullName>
    </submittedName>
</protein>
<reference evidence="2 3" key="1">
    <citation type="journal article" date="2022" name="G3 (Bethesda)">
        <title>Whole-genome sequence and methylome profiling of the almond [Prunus dulcis (Mill.) D.A. Webb] cultivar 'Nonpareil'.</title>
        <authorList>
            <person name="D'Amico-Willman K.M."/>
            <person name="Ouma W.Z."/>
            <person name="Meulia T."/>
            <person name="Sideli G.M."/>
            <person name="Gradziel T.M."/>
            <person name="Fresnedo-Ramirez J."/>
        </authorList>
    </citation>
    <scope>NUCLEOTIDE SEQUENCE [LARGE SCALE GENOMIC DNA]</scope>
    <source>
        <strain evidence="2">Clone GOH B32 T37-40</strain>
    </source>
</reference>
<sequence>MVVAKKVKESSTQAKGPSDARTTGQKVEKPSSIWDTCLKELEKKNVDLISMLLTEQAHYETKMSNLKKRVPLLKNEDVKLFCPERPPVKDEKINIVDIKAVEKQVADEIAVDEFIVEEDDAKKGVADEVAAGTMEQVTKVIEQTVTANEQVTATDKDKVEEVIGSESSAGVLQ</sequence>
<organism evidence="2 3">
    <name type="scientific">Prunus dulcis</name>
    <name type="common">Almond</name>
    <name type="synonym">Amygdalus dulcis</name>
    <dbReference type="NCBI Taxonomy" id="3755"/>
    <lineage>
        <taxon>Eukaryota</taxon>
        <taxon>Viridiplantae</taxon>
        <taxon>Streptophyta</taxon>
        <taxon>Embryophyta</taxon>
        <taxon>Tracheophyta</taxon>
        <taxon>Spermatophyta</taxon>
        <taxon>Magnoliopsida</taxon>
        <taxon>eudicotyledons</taxon>
        <taxon>Gunneridae</taxon>
        <taxon>Pentapetalae</taxon>
        <taxon>rosids</taxon>
        <taxon>fabids</taxon>
        <taxon>Rosales</taxon>
        <taxon>Rosaceae</taxon>
        <taxon>Amygdaloideae</taxon>
        <taxon>Amygdaleae</taxon>
        <taxon>Prunus</taxon>
    </lineage>
</organism>
<accession>A0AAD4VDN9</accession>
<keyword evidence="3" id="KW-1185">Reference proteome</keyword>
<feature type="compositionally biased region" description="Polar residues" evidence="1">
    <location>
        <begin position="10"/>
        <end position="25"/>
    </location>
</feature>
<dbReference type="AlphaFoldDB" id="A0AAD4VDN9"/>
<proteinExistence type="predicted"/>
<dbReference type="Proteomes" id="UP001054821">
    <property type="component" value="Chromosome 6"/>
</dbReference>
<evidence type="ECO:0000313" key="2">
    <source>
        <dbReference type="EMBL" id="KAI5323189.1"/>
    </source>
</evidence>
<name>A0AAD4VDN9_PRUDU</name>
<gene>
    <name evidence="2" type="ORF">L3X38_032261</name>
</gene>
<dbReference type="EMBL" id="JAJFAZ020000006">
    <property type="protein sequence ID" value="KAI5323189.1"/>
    <property type="molecule type" value="Genomic_DNA"/>
</dbReference>
<comment type="caution">
    <text evidence="2">The sequence shown here is derived from an EMBL/GenBank/DDBJ whole genome shotgun (WGS) entry which is preliminary data.</text>
</comment>